<dbReference type="Pfam" id="PF03354">
    <property type="entry name" value="TerL_ATPase"/>
    <property type="match status" value="1"/>
</dbReference>
<feature type="domain" description="Terminase large subunit-like endonuclease" evidence="2">
    <location>
        <begin position="264"/>
        <end position="553"/>
    </location>
</feature>
<dbReference type="InterPro" id="IPR005021">
    <property type="entry name" value="Terminase_largesu-like"/>
</dbReference>
<reference evidence="3 4" key="1">
    <citation type="submission" date="2020-04" db="EMBL/GenBank/DDBJ databases">
        <authorList>
            <person name="Hitch T.C.A."/>
            <person name="Wylensek D."/>
            <person name="Clavel T."/>
        </authorList>
    </citation>
    <scope>NUCLEOTIDE SEQUENCE [LARGE SCALE GENOMIC DNA]</scope>
    <source>
        <strain evidence="3 4">WCA-389-WT-5H1</strain>
    </source>
</reference>
<accession>A0A848CB70</accession>
<dbReference type="AlphaFoldDB" id="A0A848CB70"/>
<dbReference type="Gene3D" id="3.40.50.300">
    <property type="entry name" value="P-loop containing nucleotide triphosphate hydrolases"/>
    <property type="match status" value="1"/>
</dbReference>
<dbReference type="Pfam" id="PF20441">
    <property type="entry name" value="TerL_nuclease"/>
    <property type="match status" value="1"/>
</dbReference>
<evidence type="ECO:0000259" key="2">
    <source>
        <dbReference type="Pfam" id="PF20441"/>
    </source>
</evidence>
<proteinExistence type="predicted"/>
<evidence type="ECO:0000313" key="4">
    <source>
        <dbReference type="Proteomes" id="UP000563853"/>
    </source>
</evidence>
<organism evidence="3 4">
    <name type="scientific">Ligilactobacillus agilis</name>
    <dbReference type="NCBI Taxonomy" id="1601"/>
    <lineage>
        <taxon>Bacteria</taxon>
        <taxon>Bacillati</taxon>
        <taxon>Bacillota</taxon>
        <taxon>Bacilli</taxon>
        <taxon>Lactobacillales</taxon>
        <taxon>Lactobacillaceae</taxon>
        <taxon>Ligilactobacillus</taxon>
    </lineage>
</organism>
<dbReference type="Proteomes" id="UP000563853">
    <property type="component" value="Unassembled WGS sequence"/>
</dbReference>
<evidence type="ECO:0000313" key="3">
    <source>
        <dbReference type="EMBL" id="NME41576.1"/>
    </source>
</evidence>
<feature type="domain" description="Terminase large subunit-like ATPase" evidence="1">
    <location>
        <begin position="78"/>
        <end position="257"/>
    </location>
</feature>
<name>A0A848CB70_9LACO</name>
<protein>
    <submittedName>
        <fullName evidence="3">Terminase large subunit</fullName>
    </submittedName>
</protein>
<dbReference type="EMBL" id="JABAFP010000005">
    <property type="protein sequence ID" value="NME41576.1"/>
    <property type="molecule type" value="Genomic_DNA"/>
</dbReference>
<dbReference type="InterPro" id="IPR046461">
    <property type="entry name" value="TerL_ATPase"/>
</dbReference>
<dbReference type="InterPro" id="IPR046462">
    <property type="entry name" value="TerL_nuclease"/>
</dbReference>
<comment type="caution">
    <text evidence="3">The sequence shown here is derived from an EMBL/GenBank/DDBJ whole genome shotgun (WGS) entry which is preliminary data.</text>
</comment>
<dbReference type="GO" id="GO:0004519">
    <property type="term" value="F:endonuclease activity"/>
    <property type="evidence" value="ECO:0007669"/>
    <property type="project" value="InterPro"/>
</dbReference>
<sequence length="579" mass="65792">MNRALKYAYDAINGKKIVNKRIKQACQRFINDLERAKTPPCDSSLDFPYYYDEAYADKVIKFIEMLPTDNREQLKLIDFQVFLISQLFGWRTTNGGMRFKTFLYSCARKSGKSFIIASLALVYLFLEPGYSKQVLFTAGSLQQAHLAFDKAKNQLQNVSRVSSYMRRRFKVTSEKIFDTETDSFAVPLATNGTNNLDGYGADLAVMDESANISNKVFEDTKKVLESGMIQNENGLLCMISTAGFNMTSSFKAQCDYACDILSGKVTDDRYLALIYSLDDPEEVYEPKAWIKANPILANKKIAETMQAKIQADLDTATKQGDISNVLVKNFNMWTPGRVDAYIDPKDWNKNLITPPNIYGKDAYIGIDLSTRNDLTSISWLIPLDDDDLTYYADSFSFIGTANGIERKERTDEFNYRLAAKRGECSITELESGIIDVDAVYSWLMNFITENNLNVLGIGYDPWNSNNLIAKLEKQLALPLVGVRQGGLTLNVPTRQFKDLLLDGRLKHRDNKLLEYAFNNAVVKLVNNNWILNKVDRMSGKHIDPAAALINAYTLGMNYFDEQLKNKERNEYFESDEFSF</sequence>
<evidence type="ECO:0000259" key="1">
    <source>
        <dbReference type="Pfam" id="PF03354"/>
    </source>
</evidence>
<dbReference type="RefSeq" id="WP_170091197.1">
    <property type="nucleotide sequence ID" value="NZ_JABAFP010000005.1"/>
</dbReference>
<dbReference type="PANTHER" id="PTHR41287">
    <property type="match status" value="1"/>
</dbReference>
<dbReference type="PANTHER" id="PTHR41287:SF1">
    <property type="entry name" value="PROTEIN YMFN"/>
    <property type="match status" value="1"/>
</dbReference>
<dbReference type="InterPro" id="IPR027417">
    <property type="entry name" value="P-loop_NTPase"/>
</dbReference>
<gene>
    <name evidence="3" type="ORF">HF863_02115</name>
</gene>